<dbReference type="Gene3D" id="2.115.10.20">
    <property type="entry name" value="Glycosyl hydrolase domain, family 43"/>
    <property type="match status" value="1"/>
</dbReference>
<dbReference type="InterPro" id="IPR011081">
    <property type="entry name" value="Big_4"/>
</dbReference>
<dbReference type="Pfam" id="PF07532">
    <property type="entry name" value="Big_4"/>
    <property type="match status" value="1"/>
</dbReference>
<evidence type="ECO:0000256" key="4">
    <source>
        <dbReference type="ARBA" id="ARBA00023295"/>
    </source>
</evidence>
<feature type="domain" description="Atrophied bacterial Ig" evidence="9">
    <location>
        <begin position="354"/>
        <end position="447"/>
    </location>
</feature>
<evidence type="ECO:0000256" key="7">
    <source>
        <dbReference type="SAM" id="SignalP"/>
    </source>
</evidence>
<dbReference type="InterPro" id="IPR013320">
    <property type="entry name" value="ConA-like_dom_sf"/>
</dbReference>
<sequence length="1060" mass="110828">MNSNSGTRLVRKLAAGAISAVLLMACGAVQLGTASADTGIQPLIHYPFDTAADDGIVRNTGTAEDSDGVISGSAAIENGRIMLTGSQYVTVPTASLAGNSDVTVSMWLKNNYGSGNTAAAYIGNASTSKGYFLLNPSNPSNYLKSVMTGATAANPSSSPWSTETGPGSTAAPTSGTRSTAALALYTTVIDGSSGKMSVYLNGKQVGSSEYAIAEGGLTNYKDLVAYIGKSSYPDPNTKIDVDDYAVYGSALSADAISDIYSSQVFDKAISGVELPTTVTADFTLPTTSAGTTIAWSSDNSAISITGGKATVTRPDSQHSDQQVTLTATFSVDGLSQSKEYTLTVPRGLSDAERVQQDLAAIAIANADDMRTNFSVPTSGVNGSLITWNVVDGGEASPSITEGVNDSSRTVTVFRPAAGKDATQLVLRATATLGDVTTSKDFTVTIQAMPTDESADEAYVWAFFTGEGVGGEKISLSASKGNDALDWNTLNAGTPLFTSSQGEQGLRDPFIFKSKDGDKFYMIATDLKIAGRPNSAGGLSGFAGAQADGSKYIEIWESDDLVTWSDQRHVKVSSEYAGNTWAPEAYYDEELGKYVVYWASNLYDTTDTAARTTLTYNRMMYVTSDDFVNFSEAKIWIDVDRRGQSGAGSIDATVQQENGTYYRIYKDENSMTLRQEKSTNLLATITGSYPTSGLASDQWSLMGERIGYGQSNGYGGTFSAGEGPSLFKANADDVNGYQYYLFADQPNYHGGPNHYVPLATEDISDASAWTVIGNEMPEGNFPTNSDGGMPRHGTVLPVTRAQYQRVLEAYAPNIAVASVQAVSLSTTVGTDPTASLPNTVTLTKADDSQASAGVSWDQIDAASYAQAGSFEVRGVADDDSRMPVSATVTVLPVDTGLSDEVRLKSLRVSGTEVSIPDLEAGKAVVRVADPSTVTKADVHASAVDPAATVEISLADHVITIAVTSSDASRHAIYTVTLQKSGGETPSPGGDDDSGAAVPSDGKQGGNSQDGGQQHTALSGKLPSTGSTVSAIVILAILATSLGATALARSHMRRDSADQHIR</sequence>
<dbReference type="PANTHER" id="PTHR43301">
    <property type="entry name" value="ARABINAN ENDO-1,5-ALPHA-L-ARABINOSIDASE"/>
    <property type="match status" value="1"/>
</dbReference>
<dbReference type="AlphaFoldDB" id="A0A087CD00"/>
<reference evidence="10 11" key="1">
    <citation type="submission" date="2014-03" db="EMBL/GenBank/DDBJ databases">
        <title>Genomics of Bifidobacteria.</title>
        <authorList>
            <person name="Ventura M."/>
            <person name="Milani C."/>
            <person name="Lugli G.A."/>
        </authorList>
    </citation>
    <scope>NUCLEOTIDE SEQUENCE [LARGE SCALE GENOMIC DNA]</scope>
    <source>
        <strain evidence="10 11">LMG 21775</strain>
    </source>
</reference>
<dbReference type="eggNOG" id="COG5492">
    <property type="taxonomic scope" value="Bacteria"/>
</dbReference>
<feature type="region of interest" description="Disordered" evidence="5">
    <location>
        <begin position="977"/>
        <end position="1022"/>
    </location>
</feature>
<evidence type="ECO:0000256" key="3">
    <source>
        <dbReference type="ARBA" id="ARBA00022801"/>
    </source>
</evidence>
<dbReference type="EMBL" id="JGZI01000010">
    <property type="protein sequence ID" value="KFI81150.1"/>
    <property type="molecule type" value="Genomic_DNA"/>
</dbReference>
<evidence type="ECO:0000256" key="5">
    <source>
        <dbReference type="SAM" id="MobiDB-lite"/>
    </source>
</evidence>
<evidence type="ECO:0000256" key="1">
    <source>
        <dbReference type="ARBA" id="ARBA00004834"/>
    </source>
</evidence>
<dbReference type="SUPFAM" id="SSF49899">
    <property type="entry name" value="Concanavalin A-like lectins/glucanases"/>
    <property type="match status" value="1"/>
</dbReference>
<dbReference type="Pfam" id="PF20578">
    <property type="entry name" value="aBig_2"/>
    <property type="match status" value="2"/>
</dbReference>
<feature type="signal peptide" evidence="7">
    <location>
        <begin position="1"/>
        <end position="36"/>
    </location>
</feature>
<comment type="caution">
    <text evidence="10">The sequence shown here is derived from an EMBL/GenBank/DDBJ whole genome shotgun (WGS) entry which is preliminary data.</text>
</comment>
<dbReference type="InterPro" id="IPR023296">
    <property type="entry name" value="Glyco_hydro_beta-prop_sf"/>
</dbReference>
<accession>A0A087CD00</accession>
<evidence type="ECO:0000259" key="9">
    <source>
        <dbReference type="Pfam" id="PF20578"/>
    </source>
</evidence>
<feature type="domain" description="Atrophied bacterial Ig" evidence="9">
    <location>
        <begin position="275"/>
        <end position="345"/>
    </location>
</feature>
<evidence type="ECO:0000259" key="8">
    <source>
        <dbReference type="Pfam" id="PF07532"/>
    </source>
</evidence>
<evidence type="ECO:0000313" key="10">
    <source>
        <dbReference type="EMBL" id="KFI81150.1"/>
    </source>
</evidence>
<feature type="region of interest" description="Disordered" evidence="5">
    <location>
        <begin position="153"/>
        <end position="175"/>
    </location>
</feature>
<dbReference type="InterPro" id="IPR050727">
    <property type="entry name" value="GH43_arabinanases"/>
</dbReference>
<keyword evidence="6" id="KW-1133">Transmembrane helix</keyword>
<gene>
    <name evidence="10" type="ORF">BPSY_1555</name>
</gene>
<keyword evidence="6" id="KW-0472">Membrane</keyword>
<dbReference type="SUPFAM" id="SSF75005">
    <property type="entry name" value="Arabinanase/levansucrase/invertase"/>
    <property type="match status" value="1"/>
</dbReference>
<dbReference type="STRING" id="218140.BPSY_1555"/>
<evidence type="ECO:0000256" key="6">
    <source>
        <dbReference type="SAM" id="Phobius"/>
    </source>
</evidence>
<dbReference type="GO" id="GO:0005975">
    <property type="term" value="P:carbohydrate metabolic process"/>
    <property type="evidence" value="ECO:0007669"/>
    <property type="project" value="InterPro"/>
</dbReference>
<dbReference type="Gene3D" id="2.60.120.200">
    <property type="match status" value="1"/>
</dbReference>
<dbReference type="Pfam" id="PF04616">
    <property type="entry name" value="Glyco_hydro_43"/>
    <property type="match status" value="1"/>
</dbReference>
<dbReference type="InterPro" id="IPR046780">
    <property type="entry name" value="aBig_2"/>
</dbReference>
<keyword evidence="11" id="KW-1185">Reference proteome</keyword>
<dbReference type="GO" id="GO:0004553">
    <property type="term" value="F:hydrolase activity, hydrolyzing O-glycosyl compounds"/>
    <property type="evidence" value="ECO:0007669"/>
    <property type="project" value="InterPro"/>
</dbReference>
<feature type="domain" description="Bacterial Ig-like" evidence="8">
    <location>
        <begin position="820"/>
        <end position="876"/>
    </location>
</feature>
<feature type="transmembrane region" description="Helical" evidence="6">
    <location>
        <begin position="1027"/>
        <end position="1046"/>
    </location>
</feature>
<dbReference type="Pfam" id="PF13385">
    <property type="entry name" value="Laminin_G_3"/>
    <property type="match status" value="1"/>
</dbReference>
<organism evidence="10 11">
    <name type="scientific">Bifidobacterium psychraerophilum</name>
    <dbReference type="NCBI Taxonomy" id="218140"/>
    <lineage>
        <taxon>Bacteria</taxon>
        <taxon>Bacillati</taxon>
        <taxon>Actinomycetota</taxon>
        <taxon>Actinomycetes</taxon>
        <taxon>Bifidobacteriales</taxon>
        <taxon>Bifidobacteriaceae</taxon>
        <taxon>Bifidobacterium</taxon>
    </lineage>
</organism>
<comment type="pathway">
    <text evidence="1">Glycan metabolism; L-arabinan degradation.</text>
</comment>
<evidence type="ECO:0000313" key="11">
    <source>
        <dbReference type="Proteomes" id="UP000029050"/>
    </source>
</evidence>
<comment type="similarity">
    <text evidence="2">Belongs to the glycosyl hydrolase 43 family.</text>
</comment>
<keyword evidence="7" id="KW-0732">Signal</keyword>
<name>A0A087CD00_9BIFI</name>
<proteinExistence type="inferred from homology"/>
<keyword evidence="3" id="KW-0378">Hydrolase</keyword>
<keyword evidence="4" id="KW-0326">Glycosidase</keyword>
<dbReference type="InterPro" id="IPR006710">
    <property type="entry name" value="Glyco_hydro_43"/>
</dbReference>
<protein>
    <submittedName>
        <fullName evidence="10">Bacterial Ig-like domain, group 4</fullName>
    </submittedName>
</protein>
<keyword evidence="6" id="KW-0812">Transmembrane</keyword>
<dbReference type="PANTHER" id="PTHR43301:SF3">
    <property type="entry name" value="ARABINAN ENDO-1,5-ALPHA-L-ARABINOSIDASE A-RELATED"/>
    <property type="match status" value="1"/>
</dbReference>
<feature type="chain" id="PRO_5001819421" evidence="7">
    <location>
        <begin position="37"/>
        <end position="1060"/>
    </location>
</feature>
<evidence type="ECO:0000256" key="2">
    <source>
        <dbReference type="ARBA" id="ARBA00009865"/>
    </source>
</evidence>
<feature type="compositionally biased region" description="Polar residues" evidence="5">
    <location>
        <begin position="1008"/>
        <end position="1022"/>
    </location>
</feature>
<dbReference type="Proteomes" id="UP000029050">
    <property type="component" value="Unassembled WGS sequence"/>
</dbReference>
<dbReference type="CDD" id="cd08983">
    <property type="entry name" value="GH43_Bt3655-like"/>
    <property type="match status" value="1"/>
</dbReference>